<dbReference type="PROSITE" id="PS00028">
    <property type="entry name" value="ZINC_FINGER_C2H2_1"/>
    <property type="match status" value="1"/>
</dbReference>
<feature type="region of interest" description="Disordered" evidence="9">
    <location>
        <begin position="1"/>
        <end position="38"/>
    </location>
</feature>
<reference evidence="11" key="2">
    <citation type="submission" date="2023-05" db="EMBL/GenBank/DDBJ databases">
        <authorList>
            <consortium name="Lawrence Berkeley National Laboratory"/>
            <person name="Steindorff A."/>
            <person name="Hensen N."/>
            <person name="Bonometti L."/>
            <person name="Westerberg I."/>
            <person name="Brannstrom I.O."/>
            <person name="Guillou S."/>
            <person name="Cros-Aarteil S."/>
            <person name="Calhoun S."/>
            <person name="Haridas S."/>
            <person name="Kuo A."/>
            <person name="Mondo S."/>
            <person name="Pangilinan J."/>
            <person name="Riley R."/>
            <person name="Labutti K."/>
            <person name="Andreopoulos B."/>
            <person name="Lipzen A."/>
            <person name="Chen C."/>
            <person name="Yanf M."/>
            <person name="Daum C."/>
            <person name="Ng V."/>
            <person name="Clum A."/>
            <person name="Ohm R."/>
            <person name="Martin F."/>
            <person name="Silar P."/>
            <person name="Natvig D."/>
            <person name="Lalanne C."/>
            <person name="Gautier V."/>
            <person name="Ament-Velasquez S.L."/>
            <person name="Kruys A."/>
            <person name="Hutchinson M.I."/>
            <person name="Powell A.J."/>
            <person name="Barry K."/>
            <person name="Miller A.N."/>
            <person name="Grigoriev I.V."/>
            <person name="Debuchy R."/>
            <person name="Gladieux P."/>
            <person name="Thoren M.H."/>
            <person name="Johannesson H."/>
        </authorList>
    </citation>
    <scope>NUCLEOTIDE SEQUENCE</scope>
    <source>
        <strain evidence="11">CBS 532.94</strain>
    </source>
</reference>
<keyword evidence="12" id="KW-1185">Reference proteome</keyword>
<evidence type="ECO:0000313" key="11">
    <source>
        <dbReference type="EMBL" id="KAK4232933.1"/>
    </source>
</evidence>
<evidence type="ECO:0000313" key="12">
    <source>
        <dbReference type="Proteomes" id="UP001303760"/>
    </source>
</evidence>
<dbReference type="PANTHER" id="PTHR46179">
    <property type="entry name" value="ZINC FINGER PROTEIN"/>
    <property type="match status" value="1"/>
</dbReference>
<dbReference type="GO" id="GO:0006357">
    <property type="term" value="P:regulation of transcription by RNA polymerase II"/>
    <property type="evidence" value="ECO:0007669"/>
    <property type="project" value="TreeGrafter"/>
</dbReference>
<gene>
    <name evidence="11" type="ORF">C8A03DRAFT_19887</name>
</gene>
<reference evidence="11" key="1">
    <citation type="journal article" date="2023" name="Mol. Phylogenet. Evol.">
        <title>Genome-scale phylogeny and comparative genomics of the fungal order Sordariales.</title>
        <authorList>
            <person name="Hensen N."/>
            <person name="Bonometti L."/>
            <person name="Westerberg I."/>
            <person name="Brannstrom I.O."/>
            <person name="Guillou S."/>
            <person name="Cros-Aarteil S."/>
            <person name="Calhoun S."/>
            <person name="Haridas S."/>
            <person name="Kuo A."/>
            <person name="Mondo S."/>
            <person name="Pangilinan J."/>
            <person name="Riley R."/>
            <person name="LaButti K."/>
            <person name="Andreopoulos B."/>
            <person name="Lipzen A."/>
            <person name="Chen C."/>
            <person name="Yan M."/>
            <person name="Daum C."/>
            <person name="Ng V."/>
            <person name="Clum A."/>
            <person name="Steindorff A."/>
            <person name="Ohm R.A."/>
            <person name="Martin F."/>
            <person name="Silar P."/>
            <person name="Natvig D.O."/>
            <person name="Lalanne C."/>
            <person name="Gautier V."/>
            <person name="Ament-Velasquez S.L."/>
            <person name="Kruys A."/>
            <person name="Hutchinson M.I."/>
            <person name="Powell A.J."/>
            <person name="Barry K."/>
            <person name="Miller A.N."/>
            <person name="Grigoriev I.V."/>
            <person name="Debuchy R."/>
            <person name="Gladieux P."/>
            <person name="Hiltunen Thoren M."/>
            <person name="Johannesson H."/>
        </authorList>
    </citation>
    <scope>NUCLEOTIDE SEQUENCE</scope>
    <source>
        <strain evidence="11">CBS 532.94</strain>
    </source>
</reference>
<keyword evidence="3 8" id="KW-0863">Zinc-finger</keyword>
<dbReference type="GO" id="GO:0005634">
    <property type="term" value="C:nucleus"/>
    <property type="evidence" value="ECO:0007669"/>
    <property type="project" value="UniProtKB-SubCell"/>
</dbReference>
<dbReference type="SMART" id="SM00355">
    <property type="entry name" value="ZnF_C2H2"/>
    <property type="match status" value="2"/>
</dbReference>
<comment type="subcellular location">
    <subcellularLocation>
        <location evidence="1">Nucleus</location>
    </subcellularLocation>
</comment>
<keyword evidence="7" id="KW-0539">Nucleus</keyword>
<dbReference type="InterPro" id="IPR036236">
    <property type="entry name" value="Znf_C2H2_sf"/>
</dbReference>
<dbReference type="EMBL" id="MU860761">
    <property type="protein sequence ID" value="KAK4232933.1"/>
    <property type="molecule type" value="Genomic_DNA"/>
</dbReference>
<evidence type="ECO:0000256" key="3">
    <source>
        <dbReference type="ARBA" id="ARBA00022771"/>
    </source>
</evidence>
<evidence type="ECO:0000256" key="9">
    <source>
        <dbReference type="SAM" id="MobiDB-lite"/>
    </source>
</evidence>
<feature type="compositionally biased region" description="Polar residues" evidence="9">
    <location>
        <begin position="1"/>
        <end position="30"/>
    </location>
</feature>
<keyword evidence="4" id="KW-0862">Zinc</keyword>
<dbReference type="GO" id="GO:0008270">
    <property type="term" value="F:zinc ion binding"/>
    <property type="evidence" value="ECO:0007669"/>
    <property type="project" value="UniProtKB-KW"/>
</dbReference>
<dbReference type="InterPro" id="IPR013087">
    <property type="entry name" value="Znf_C2H2_type"/>
</dbReference>
<organism evidence="11 12">
    <name type="scientific">Achaetomium macrosporum</name>
    <dbReference type="NCBI Taxonomy" id="79813"/>
    <lineage>
        <taxon>Eukaryota</taxon>
        <taxon>Fungi</taxon>
        <taxon>Dikarya</taxon>
        <taxon>Ascomycota</taxon>
        <taxon>Pezizomycotina</taxon>
        <taxon>Sordariomycetes</taxon>
        <taxon>Sordariomycetidae</taxon>
        <taxon>Sordariales</taxon>
        <taxon>Chaetomiaceae</taxon>
        <taxon>Achaetomium</taxon>
    </lineage>
</organism>
<name>A0AAN7C088_9PEZI</name>
<dbReference type="AlphaFoldDB" id="A0AAN7C088"/>
<keyword evidence="2" id="KW-0479">Metal-binding</keyword>
<evidence type="ECO:0000256" key="2">
    <source>
        <dbReference type="ARBA" id="ARBA00022723"/>
    </source>
</evidence>
<dbReference type="PROSITE" id="PS50157">
    <property type="entry name" value="ZINC_FINGER_C2H2_2"/>
    <property type="match status" value="1"/>
</dbReference>
<dbReference type="InterPro" id="IPR051061">
    <property type="entry name" value="Zinc_finger_trans_reg"/>
</dbReference>
<dbReference type="Proteomes" id="UP001303760">
    <property type="component" value="Unassembled WGS sequence"/>
</dbReference>
<evidence type="ECO:0000256" key="7">
    <source>
        <dbReference type="ARBA" id="ARBA00023242"/>
    </source>
</evidence>
<sequence length="204" mass="22933">MATSDANDTSIDPQLDSQFSHLTMTPSQGDPNVDHSPFWPAHAATFSSGTGLQTVEPQYHLHDNTLAPQMNAQQSSTESYQYLDNIPYQAYPPPGDSSAQAGPSSANHATADYPFVCDYDGCNKGFNRQCDLDKHQNNHTKRRKCEYCDAGGAETKDLNRHMWTHHPDLARQLGVPREWDRCSKCGYAARKDNVKRHKDRKGHW</sequence>
<proteinExistence type="predicted"/>
<evidence type="ECO:0000256" key="6">
    <source>
        <dbReference type="ARBA" id="ARBA00023163"/>
    </source>
</evidence>
<dbReference type="SUPFAM" id="SSF57667">
    <property type="entry name" value="beta-beta-alpha zinc fingers"/>
    <property type="match status" value="1"/>
</dbReference>
<evidence type="ECO:0000259" key="10">
    <source>
        <dbReference type="PROSITE" id="PS50157"/>
    </source>
</evidence>
<evidence type="ECO:0000256" key="8">
    <source>
        <dbReference type="PROSITE-ProRule" id="PRU00042"/>
    </source>
</evidence>
<dbReference type="Gene3D" id="3.30.160.60">
    <property type="entry name" value="Classic Zinc Finger"/>
    <property type="match status" value="2"/>
</dbReference>
<accession>A0AAN7C088</accession>
<evidence type="ECO:0000256" key="4">
    <source>
        <dbReference type="ARBA" id="ARBA00022833"/>
    </source>
</evidence>
<keyword evidence="6" id="KW-0804">Transcription</keyword>
<keyword evidence="5" id="KW-0805">Transcription regulation</keyword>
<evidence type="ECO:0000256" key="5">
    <source>
        <dbReference type="ARBA" id="ARBA00023015"/>
    </source>
</evidence>
<dbReference type="PANTHER" id="PTHR46179:SF13">
    <property type="entry name" value="C2H2-TYPE DOMAIN-CONTAINING PROTEIN"/>
    <property type="match status" value="1"/>
</dbReference>
<protein>
    <recommendedName>
        <fullName evidence="10">C2H2-type domain-containing protein</fullName>
    </recommendedName>
</protein>
<evidence type="ECO:0000256" key="1">
    <source>
        <dbReference type="ARBA" id="ARBA00004123"/>
    </source>
</evidence>
<comment type="caution">
    <text evidence="11">The sequence shown here is derived from an EMBL/GenBank/DDBJ whole genome shotgun (WGS) entry which is preliminary data.</text>
</comment>
<feature type="domain" description="C2H2-type" evidence="10">
    <location>
        <begin position="115"/>
        <end position="144"/>
    </location>
</feature>